<dbReference type="EMBL" id="BJLB01000001">
    <property type="protein sequence ID" value="GEA37442.1"/>
    <property type="molecule type" value="Genomic_DNA"/>
</dbReference>
<gene>
    <name evidence="1" type="ORF">Ccl03g_31550</name>
</gene>
<organism evidence="1 2">
    <name type="scientific">Enterocloster clostridioformis</name>
    <dbReference type="NCBI Taxonomy" id="1531"/>
    <lineage>
        <taxon>Bacteria</taxon>
        <taxon>Bacillati</taxon>
        <taxon>Bacillota</taxon>
        <taxon>Clostridia</taxon>
        <taxon>Lachnospirales</taxon>
        <taxon>Lachnospiraceae</taxon>
        <taxon>Enterocloster</taxon>
    </lineage>
</organism>
<reference evidence="1 2" key="1">
    <citation type="submission" date="2019-06" db="EMBL/GenBank/DDBJ databases">
        <title>Draft genome sequence of [Clostridium] clostridioforme NBRC 113352.</title>
        <authorList>
            <person name="Miura T."/>
            <person name="Furukawa M."/>
            <person name="Shimamura M."/>
            <person name="Ohyama Y."/>
            <person name="Yamazoe A."/>
            <person name="Kawasaki H."/>
        </authorList>
    </citation>
    <scope>NUCLEOTIDE SEQUENCE [LARGE SCALE GENOMIC DNA]</scope>
    <source>
        <strain evidence="1 2">NBRC 113352</strain>
    </source>
</reference>
<dbReference type="AlphaFoldDB" id="A0A829VUA2"/>
<dbReference type="Proteomes" id="UP000315200">
    <property type="component" value="Unassembled WGS sequence"/>
</dbReference>
<name>A0A829VUA2_9FIRM</name>
<dbReference type="RefSeq" id="WP_242827796.1">
    <property type="nucleotide sequence ID" value="NZ_CAUBGG010000022.1"/>
</dbReference>
<evidence type="ECO:0000313" key="2">
    <source>
        <dbReference type="Proteomes" id="UP000315200"/>
    </source>
</evidence>
<comment type="caution">
    <text evidence="1">The sequence shown here is derived from an EMBL/GenBank/DDBJ whole genome shotgun (WGS) entry which is preliminary data.</text>
</comment>
<accession>A0A829VUA2</accession>
<proteinExistence type="predicted"/>
<sequence length="115" mass="11185">MPGRIVPQFQDQSGRTGWVGLGGTGLGGVGIGGTGLLGRPGLSGIGGTGMSGRPGLSGSGATGLSGIGRLGIACMGLAALSCMSKSFSWSDQSLPSSGRGRMGVVSWEFSHSSGV</sequence>
<protein>
    <submittedName>
        <fullName evidence="1">Uncharacterized protein</fullName>
    </submittedName>
</protein>
<evidence type="ECO:0000313" key="1">
    <source>
        <dbReference type="EMBL" id="GEA37442.1"/>
    </source>
</evidence>